<organism evidence="2 3">
    <name type="scientific">Mucilaginibacter yixingensis</name>
    <dbReference type="NCBI Taxonomy" id="1295612"/>
    <lineage>
        <taxon>Bacteria</taxon>
        <taxon>Pseudomonadati</taxon>
        <taxon>Bacteroidota</taxon>
        <taxon>Sphingobacteriia</taxon>
        <taxon>Sphingobacteriales</taxon>
        <taxon>Sphingobacteriaceae</taxon>
        <taxon>Mucilaginibacter</taxon>
    </lineage>
</organism>
<comment type="caution">
    <text evidence="2">The sequence shown here is derived from an EMBL/GenBank/DDBJ whole genome shotgun (WGS) entry which is preliminary data.</text>
</comment>
<keyword evidence="3" id="KW-1185">Reference proteome</keyword>
<dbReference type="InterPro" id="IPR029068">
    <property type="entry name" value="Glyas_Bleomycin-R_OHBP_Dase"/>
</dbReference>
<protein>
    <submittedName>
        <fullName evidence="2">Extradiol dioxygenase family protein</fullName>
    </submittedName>
</protein>
<dbReference type="Pfam" id="PF00903">
    <property type="entry name" value="Glyoxalase"/>
    <property type="match status" value="1"/>
</dbReference>
<dbReference type="EMBL" id="QAOQ01000002">
    <property type="protein sequence ID" value="PTQ99760.1"/>
    <property type="molecule type" value="Genomic_DNA"/>
</dbReference>
<dbReference type="Gene3D" id="3.10.180.10">
    <property type="entry name" value="2,3-Dihydroxybiphenyl 1,2-Dioxygenase, domain 1"/>
    <property type="match status" value="1"/>
</dbReference>
<reference evidence="2 3" key="1">
    <citation type="submission" date="2018-04" db="EMBL/GenBank/DDBJ databases">
        <title>Genomic Encyclopedia of Archaeal and Bacterial Type Strains, Phase II (KMG-II): from individual species to whole genera.</title>
        <authorList>
            <person name="Goeker M."/>
        </authorList>
    </citation>
    <scope>NUCLEOTIDE SEQUENCE [LARGE SCALE GENOMIC DNA]</scope>
    <source>
        <strain evidence="2 3">DSM 26809</strain>
    </source>
</reference>
<accession>A0A2T5JDB3</accession>
<dbReference type="SUPFAM" id="SSF54593">
    <property type="entry name" value="Glyoxalase/Bleomycin resistance protein/Dihydroxybiphenyl dioxygenase"/>
    <property type="match status" value="1"/>
</dbReference>
<dbReference type="GO" id="GO:0051213">
    <property type="term" value="F:dioxygenase activity"/>
    <property type="evidence" value="ECO:0007669"/>
    <property type="project" value="UniProtKB-KW"/>
</dbReference>
<dbReference type="InterPro" id="IPR037523">
    <property type="entry name" value="VOC_core"/>
</dbReference>
<gene>
    <name evidence="2" type="ORF">C8P68_102590</name>
</gene>
<feature type="domain" description="VOC" evidence="1">
    <location>
        <begin position="6"/>
        <end position="118"/>
    </location>
</feature>
<evidence type="ECO:0000313" key="2">
    <source>
        <dbReference type="EMBL" id="PTQ99760.1"/>
    </source>
</evidence>
<dbReference type="PANTHER" id="PTHR39175">
    <property type="entry name" value="FAMILY PROTEIN, PUTATIVE (AFU_ORTHOLOGUE AFUA_3G15060)-RELATED"/>
    <property type="match status" value="1"/>
</dbReference>
<sequence>MITFKRIDHIHVCVPRERLEEARQFYADVIGLPETYRPDVFGAPGHWFNVAGIELHIGVEPSLPRSIRHSAFEVADVLAAKAYLQSKGVEVKEEPVIPGRERFSFIDPFGNRMEFLQFI</sequence>
<dbReference type="RefSeq" id="WP_107827674.1">
    <property type="nucleotide sequence ID" value="NZ_CP160205.1"/>
</dbReference>
<dbReference type="AlphaFoldDB" id="A0A2T5JDB3"/>
<evidence type="ECO:0000259" key="1">
    <source>
        <dbReference type="PROSITE" id="PS51819"/>
    </source>
</evidence>
<dbReference type="Proteomes" id="UP000244168">
    <property type="component" value="Unassembled WGS sequence"/>
</dbReference>
<keyword evidence="2" id="KW-0560">Oxidoreductase</keyword>
<proteinExistence type="predicted"/>
<dbReference type="InterPro" id="IPR004360">
    <property type="entry name" value="Glyas_Fos-R_dOase_dom"/>
</dbReference>
<dbReference type="OrthoDB" id="9813630at2"/>
<dbReference type="PANTHER" id="PTHR39175:SF1">
    <property type="entry name" value="FAMILY PROTEIN, PUTATIVE (AFU_ORTHOLOGUE AFUA_3G15060)-RELATED"/>
    <property type="match status" value="1"/>
</dbReference>
<dbReference type="PROSITE" id="PS51819">
    <property type="entry name" value="VOC"/>
    <property type="match status" value="1"/>
</dbReference>
<keyword evidence="2" id="KW-0223">Dioxygenase</keyword>
<name>A0A2T5JDB3_9SPHI</name>
<evidence type="ECO:0000313" key="3">
    <source>
        <dbReference type="Proteomes" id="UP000244168"/>
    </source>
</evidence>